<evidence type="ECO:0000313" key="3">
    <source>
        <dbReference type="EMBL" id="NYJ01674.1"/>
    </source>
</evidence>
<dbReference type="AlphaFoldDB" id="A0A853C2U5"/>
<evidence type="ECO:0008006" key="5">
    <source>
        <dbReference type="Google" id="ProtNLM"/>
    </source>
</evidence>
<organism evidence="3 4">
    <name type="scientific">Nocardioides thalensis</name>
    <dbReference type="NCBI Taxonomy" id="1914755"/>
    <lineage>
        <taxon>Bacteria</taxon>
        <taxon>Bacillati</taxon>
        <taxon>Actinomycetota</taxon>
        <taxon>Actinomycetes</taxon>
        <taxon>Propionibacteriales</taxon>
        <taxon>Nocardioidaceae</taxon>
        <taxon>Nocardioides</taxon>
    </lineage>
</organism>
<name>A0A853C2U5_9ACTN</name>
<accession>A0A853C2U5</accession>
<dbReference type="RefSeq" id="WP_179668131.1">
    <property type="nucleotide sequence ID" value="NZ_JACCFP010000001.1"/>
</dbReference>
<reference evidence="3 4" key="1">
    <citation type="submission" date="2020-07" db="EMBL/GenBank/DDBJ databases">
        <title>Sequencing the genomes of 1000 actinobacteria strains.</title>
        <authorList>
            <person name="Klenk H.-P."/>
        </authorList>
    </citation>
    <scope>NUCLEOTIDE SEQUENCE [LARGE SCALE GENOMIC DNA]</scope>
    <source>
        <strain evidence="3 4">DSM 103833</strain>
    </source>
</reference>
<evidence type="ECO:0000256" key="1">
    <source>
        <dbReference type="SAM" id="MobiDB-lite"/>
    </source>
</evidence>
<feature type="region of interest" description="Disordered" evidence="1">
    <location>
        <begin position="31"/>
        <end position="74"/>
    </location>
</feature>
<dbReference type="InterPro" id="IPR023365">
    <property type="entry name" value="Sortase_dom-sf"/>
</dbReference>
<protein>
    <recommendedName>
        <fullName evidence="5">Class F sortase</fullName>
    </recommendedName>
</protein>
<evidence type="ECO:0000313" key="4">
    <source>
        <dbReference type="Proteomes" id="UP000530424"/>
    </source>
</evidence>
<dbReference type="InterPro" id="IPR042001">
    <property type="entry name" value="Sortase_F"/>
</dbReference>
<dbReference type="PROSITE" id="PS51257">
    <property type="entry name" value="PROKAR_LIPOPROTEIN"/>
    <property type="match status" value="1"/>
</dbReference>
<proteinExistence type="predicted"/>
<sequence length="219" mass="22996">MSGRVRIAAAVVGALACAAVALALWLSAGDESAPDTGPDAGEAPSAAPASATSSPQPPTPTDGPDDRCRAIGPFPPERIVVPGVLEAEVVPVPRDDRGVTGVLPLSDKERFAWDMPPSVQPGERRGNVLLNTHTWADGSAAGNRLLDGLDVGDRIILTGSGQRQCYDVDQRMEVEASAKLPAYYEDDGPHRVAIIVCSGERTGPGEWSHRTIWFARAVA</sequence>
<evidence type="ECO:0000256" key="2">
    <source>
        <dbReference type="SAM" id="SignalP"/>
    </source>
</evidence>
<dbReference type="Proteomes" id="UP000530424">
    <property type="component" value="Unassembled WGS sequence"/>
</dbReference>
<dbReference type="Gene3D" id="2.40.260.10">
    <property type="entry name" value="Sortase"/>
    <property type="match status" value="1"/>
</dbReference>
<gene>
    <name evidence="3" type="ORF">HNR19_002372</name>
</gene>
<keyword evidence="2" id="KW-0732">Signal</keyword>
<feature type="compositionally biased region" description="Low complexity" evidence="1">
    <location>
        <begin position="37"/>
        <end position="54"/>
    </location>
</feature>
<comment type="caution">
    <text evidence="3">The sequence shown here is derived from an EMBL/GenBank/DDBJ whole genome shotgun (WGS) entry which is preliminary data.</text>
</comment>
<dbReference type="CDD" id="cd05829">
    <property type="entry name" value="Sortase_F"/>
    <property type="match status" value="1"/>
</dbReference>
<feature type="chain" id="PRO_5038842275" description="Class F sortase" evidence="2">
    <location>
        <begin position="24"/>
        <end position="219"/>
    </location>
</feature>
<dbReference type="SUPFAM" id="SSF63817">
    <property type="entry name" value="Sortase"/>
    <property type="match status" value="1"/>
</dbReference>
<keyword evidence="4" id="KW-1185">Reference proteome</keyword>
<dbReference type="EMBL" id="JACCFP010000001">
    <property type="protein sequence ID" value="NYJ01674.1"/>
    <property type="molecule type" value="Genomic_DNA"/>
</dbReference>
<feature type="signal peptide" evidence="2">
    <location>
        <begin position="1"/>
        <end position="23"/>
    </location>
</feature>